<feature type="transmembrane region" description="Helical" evidence="8">
    <location>
        <begin position="372"/>
        <end position="389"/>
    </location>
</feature>
<dbReference type="Gene3D" id="1.20.1250.20">
    <property type="entry name" value="MFS general substrate transporter like domains"/>
    <property type="match status" value="1"/>
</dbReference>
<evidence type="ECO:0000313" key="10">
    <source>
        <dbReference type="EMBL" id="KAK0614929.1"/>
    </source>
</evidence>
<organism evidence="10 11">
    <name type="scientific">Bombardia bombarda</name>
    <dbReference type="NCBI Taxonomy" id="252184"/>
    <lineage>
        <taxon>Eukaryota</taxon>
        <taxon>Fungi</taxon>
        <taxon>Dikarya</taxon>
        <taxon>Ascomycota</taxon>
        <taxon>Pezizomycotina</taxon>
        <taxon>Sordariomycetes</taxon>
        <taxon>Sordariomycetidae</taxon>
        <taxon>Sordariales</taxon>
        <taxon>Lasiosphaeriaceae</taxon>
        <taxon>Bombardia</taxon>
    </lineage>
</organism>
<dbReference type="SUPFAM" id="SSF103473">
    <property type="entry name" value="MFS general substrate transporter"/>
    <property type="match status" value="1"/>
</dbReference>
<feature type="transmembrane region" description="Helical" evidence="8">
    <location>
        <begin position="401"/>
        <end position="426"/>
    </location>
</feature>
<dbReference type="PANTHER" id="PTHR23501">
    <property type="entry name" value="MAJOR FACILITATOR SUPERFAMILY"/>
    <property type="match status" value="1"/>
</dbReference>
<feature type="transmembrane region" description="Helical" evidence="8">
    <location>
        <begin position="234"/>
        <end position="259"/>
    </location>
</feature>
<feature type="transmembrane region" description="Helical" evidence="8">
    <location>
        <begin position="194"/>
        <end position="213"/>
    </location>
</feature>
<feature type="transmembrane region" description="Helical" evidence="8">
    <location>
        <begin position="105"/>
        <end position="124"/>
    </location>
</feature>
<keyword evidence="6 8" id="KW-0472">Membrane</keyword>
<feature type="transmembrane region" description="Helical" evidence="8">
    <location>
        <begin position="265"/>
        <end position="285"/>
    </location>
</feature>
<keyword evidence="11" id="KW-1185">Reference proteome</keyword>
<reference evidence="10" key="1">
    <citation type="submission" date="2023-06" db="EMBL/GenBank/DDBJ databases">
        <title>Genome-scale phylogeny and comparative genomics of the fungal order Sordariales.</title>
        <authorList>
            <consortium name="Lawrence Berkeley National Laboratory"/>
            <person name="Hensen N."/>
            <person name="Bonometti L."/>
            <person name="Westerberg I."/>
            <person name="Brannstrom I.O."/>
            <person name="Guillou S."/>
            <person name="Cros-Aarteil S."/>
            <person name="Calhoun S."/>
            <person name="Haridas S."/>
            <person name="Kuo A."/>
            <person name="Mondo S."/>
            <person name="Pangilinan J."/>
            <person name="Riley R."/>
            <person name="LaButti K."/>
            <person name="Andreopoulos B."/>
            <person name="Lipzen A."/>
            <person name="Chen C."/>
            <person name="Yanf M."/>
            <person name="Daum C."/>
            <person name="Ng V."/>
            <person name="Clum A."/>
            <person name="Steindorff A."/>
            <person name="Ohm R."/>
            <person name="Martin F."/>
            <person name="Silar P."/>
            <person name="Natvig D."/>
            <person name="Lalanne C."/>
            <person name="Gautier V."/>
            <person name="Ament-velasquez S.L."/>
            <person name="Kruys A."/>
            <person name="Hutchinson M.I."/>
            <person name="Powell A.J."/>
            <person name="Barry K."/>
            <person name="Miller A.N."/>
            <person name="Grigoriev I.V."/>
            <person name="Debuchy R."/>
            <person name="Gladieux P."/>
            <person name="Thoren M.H."/>
            <person name="Johannesson H."/>
        </authorList>
    </citation>
    <scope>NUCLEOTIDE SEQUENCE</scope>
    <source>
        <strain evidence="10">SMH3391-2</strain>
    </source>
</reference>
<evidence type="ECO:0000256" key="5">
    <source>
        <dbReference type="ARBA" id="ARBA00022989"/>
    </source>
</evidence>
<evidence type="ECO:0000256" key="3">
    <source>
        <dbReference type="ARBA" id="ARBA00022448"/>
    </source>
</evidence>
<evidence type="ECO:0000256" key="4">
    <source>
        <dbReference type="ARBA" id="ARBA00022692"/>
    </source>
</evidence>
<protein>
    <submittedName>
        <fullName evidence="10">Major facilitator superfamily domain-containing protein</fullName>
    </submittedName>
</protein>
<proteinExistence type="inferred from homology"/>
<feature type="transmembrane region" description="Helical" evidence="8">
    <location>
        <begin position="163"/>
        <end position="182"/>
    </location>
</feature>
<dbReference type="AlphaFoldDB" id="A0AA40BV89"/>
<gene>
    <name evidence="10" type="ORF">B0T17DRAFT_498089</name>
</gene>
<dbReference type="Proteomes" id="UP001174934">
    <property type="component" value="Unassembled WGS sequence"/>
</dbReference>
<feature type="transmembrane region" description="Helical" evidence="8">
    <location>
        <begin position="447"/>
        <end position="469"/>
    </location>
</feature>
<evidence type="ECO:0000313" key="11">
    <source>
        <dbReference type="Proteomes" id="UP001174934"/>
    </source>
</evidence>
<sequence length="540" mass="57635">MQSPNDNTDNEKGLTADDDSASGSSSPAERSITGIRWFLVCFGVLSANILYGLDTTIVADIQADISEAFGNVAQLGWLGVGFTLGSTVAILPLGKSFGIFNTKWLFISCLSLFAASSALCGAAPTMNAMIVGRVFAGAGGAGMYLGTLNLFTTLCTTKELPFYMGMIGFVYGGGCILGPLVGGAFTDSPATWRWAFYLNLVIFAAATPIYVFLLPSLPMRQGTPWLQKIKQLDWLGIVLSAGMWITFTLGFSYAGIIWAWNDGRVIALITLFGVFVVLFGATQYFSVLTSEADRLFPCEFLGNLQLVLQYVTLSAGGGASLFVSIYYIPLHFLFVYGDSGVEAAVRLLPFICLYVASILTCGALMHRTGYHILWYLAAGMFLTAGGAAMHTVRVDTPVANIIGYSILLGLGQVTSMAPYNLVSLLVPSDRAAEAIQFLNIAQGSAQLMGLAIASLIFQTRTLAGLTVLFSGSYSPEEIQAAVAGARSEVLQSTTPELRARALETIVGSINDVWVMVIAAGAVYTVCSVFLTRSRFVKNVE</sequence>
<dbReference type="Pfam" id="PF07690">
    <property type="entry name" value="MFS_1"/>
    <property type="match status" value="1"/>
</dbReference>
<feature type="region of interest" description="Disordered" evidence="7">
    <location>
        <begin position="1"/>
        <end position="27"/>
    </location>
</feature>
<dbReference type="GO" id="GO:0022857">
    <property type="term" value="F:transmembrane transporter activity"/>
    <property type="evidence" value="ECO:0007669"/>
    <property type="project" value="InterPro"/>
</dbReference>
<dbReference type="GO" id="GO:0005886">
    <property type="term" value="C:plasma membrane"/>
    <property type="evidence" value="ECO:0007669"/>
    <property type="project" value="TreeGrafter"/>
</dbReference>
<evidence type="ECO:0000256" key="1">
    <source>
        <dbReference type="ARBA" id="ARBA00004141"/>
    </source>
</evidence>
<dbReference type="InterPro" id="IPR020846">
    <property type="entry name" value="MFS_dom"/>
</dbReference>
<evidence type="ECO:0000256" key="2">
    <source>
        <dbReference type="ARBA" id="ARBA00007520"/>
    </source>
</evidence>
<dbReference type="InterPro" id="IPR011701">
    <property type="entry name" value="MFS"/>
</dbReference>
<evidence type="ECO:0000259" key="9">
    <source>
        <dbReference type="PROSITE" id="PS50850"/>
    </source>
</evidence>
<keyword evidence="4 8" id="KW-0812">Transmembrane</keyword>
<name>A0AA40BV89_9PEZI</name>
<evidence type="ECO:0000256" key="6">
    <source>
        <dbReference type="ARBA" id="ARBA00023136"/>
    </source>
</evidence>
<feature type="transmembrane region" description="Helical" evidence="8">
    <location>
        <begin position="130"/>
        <end position="151"/>
    </location>
</feature>
<comment type="caution">
    <text evidence="10">The sequence shown here is derived from an EMBL/GenBank/DDBJ whole genome shotgun (WGS) entry which is preliminary data.</text>
</comment>
<comment type="subcellular location">
    <subcellularLocation>
        <location evidence="1">Membrane</location>
        <topology evidence="1">Multi-pass membrane protein</topology>
    </subcellularLocation>
</comment>
<feature type="transmembrane region" description="Helical" evidence="8">
    <location>
        <begin position="347"/>
        <end position="365"/>
    </location>
</feature>
<accession>A0AA40BV89</accession>
<feature type="transmembrane region" description="Helical" evidence="8">
    <location>
        <begin position="306"/>
        <end position="327"/>
    </location>
</feature>
<feature type="transmembrane region" description="Helical" evidence="8">
    <location>
        <begin position="34"/>
        <end position="53"/>
    </location>
</feature>
<evidence type="ECO:0000256" key="8">
    <source>
        <dbReference type="SAM" id="Phobius"/>
    </source>
</evidence>
<feature type="transmembrane region" description="Helical" evidence="8">
    <location>
        <begin position="73"/>
        <end position="93"/>
    </location>
</feature>
<keyword evidence="5 8" id="KW-1133">Transmembrane helix</keyword>
<dbReference type="InterPro" id="IPR036259">
    <property type="entry name" value="MFS_trans_sf"/>
</dbReference>
<keyword evidence="3" id="KW-0813">Transport</keyword>
<dbReference type="PANTHER" id="PTHR23501:SF12">
    <property type="entry name" value="MAJOR FACILITATOR SUPERFAMILY (MFS) PROFILE DOMAIN-CONTAINING PROTEIN-RELATED"/>
    <property type="match status" value="1"/>
</dbReference>
<comment type="similarity">
    <text evidence="2">Belongs to the major facilitator superfamily. TCR/Tet family.</text>
</comment>
<dbReference type="EMBL" id="JAULSR010000007">
    <property type="protein sequence ID" value="KAK0614929.1"/>
    <property type="molecule type" value="Genomic_DNA"/>
</dbReference>
<evidence type="ECO:0000256" key="7">
    <source>
        <dbReference type="SAM" id="MobiDB-lite"/>
    </source>
</evidence>
<feature type="domain" description="Major facilitator superfamily (MFS) profile" evidence="9">
    <location>
        <begin position="40"/>
        <end position="498"/>
    </location>
</feature>
<dbReference type="PROSITE" id="PS50850">
    <property type="entry name" value="MFS"/>
    <property type="match status" value="1"/>
</dbReference>
<feature type="transmembrane region" description="Helical" evidence="8">
    <location>
        <begin position="512"/>
        <end position="531"/>
    </location>
</feature>